<keyword evidence="1 3" id="KW-0378">Hydrolase</keyword>
<dbReference type="InterPro" id="IPR026968">
    <property type="entry name" value="PcaD/CatD"/>
</dbReference>
<evidence type="ECO:0000313" key="3">
    <source>
        <dbReference type="EMBL" id="MBL4926572.1"/>
    </source>
</evidence>
<keyword evidence="4" id="KW-1185">Reference proteome</keyword>
<dbReference type="AlphaFoldDB" id="A0A8J7MNI3"/>
<reference evidence="3" key="1">
    <citation type="submission" date="2021-01" db="EMBL/GenBank/DDBJ databases">
        <title>Genome seq and assembly of Tabrizicola sp. KVB23.</title>
        <authorList>
            <person name="Chhetri G."/>
        </authorList>
    </citation>
    <scope>NUCLEOTIDE SEQUENCE</scope>
    <source>
        <strain evidence="3">KVB23</strain>
    </source>
</reference>
<dbReference type="InterPro" id="IPR000073">
    <property type="entry name" value="AB_hydrolase_1"/>
</dbReference>
<evidence type="ECO:0000259" key="2">
    <source>
        <dbReference type="Pfam" id="PF12697"/>
    </source>
</evidence>
<name>A0A8J7MNI3_9RHOB</name>
<dbReference type="RefSeq" id="WP_202657224.1">
    <property type="nucleotide sequence ID" value="NZ_JAESVP010000001.1"/>
</dbReference>
<evidence type="ECO:0000313" key="4">
    <source>
        <dbReference type="Proteomes" id="UP000619033"/>
    </source>
</evidence>
<dbReference type="GO" id="GO:0047570">
    <property type="term" value="F:3-oxoadipate enol-lactonase activity"/>
    <property type="evidence" value="ECO:0007669"/>
    <property type="project" value="UniProtKB-EC"/>
</dbReference>
<dbReference type="EMBL" id="JAESVP010000001">
    <property type="protein sequence ID" value="MBL4926572.1"/>
    <property type="molecule type" value="Genomic_DNA"/>
</dbReference>
<comment type="caution">
    <text evidence="3">The sequence shown here is derived from an EMBL/GenBank/DDBJ whole genome shotgun (WGS) entry which is preliminary data.</text>
</comment>
<dbReference type="GO" id="GO:0016020">
    <property type="term" value="C:membrane"/>
    <property type="evidence" value="ECO:0007669"/>
    <property type="project" value="TreeGrafter"/>
</dbReference>
<dbReference type="EC" id="3.1.1.24" evidence="3"/>
<evidence type="ECO:0000256" key="1">
    <source>
        <dbReference type="ARBA" id="ARBA00022801"/>
    </source>
</evidence>
<proteinExistence type="predicted"/>
<dbReference type="PANTHER" id="PTHR43798">
    <property type="entry name" value="MONOACYLGLYCEROL LIPASE"/>
    <property type="match status" value="1"/>
</dbReference>
<dbReference type="Pfam" id="PF12697">
    <property type="entry name" value="Abhydrolase_6"/>
    <property type="match status" value="1"/>
</dbReference>
<gene>
    <name evidence="3" type="primary">pcaD</name>
    <name evidence="3" type="ORF">JI744_00510</name>
</gene>
<feature type="domain" description="AB hydrolase-1" evidence="2">
    <location>
        <begin position="23"/>
        <end position="249"/>
    </location>
</feature>
<dbReference type="NCBIfam" id="TIGR02427">
    <property type="entry name" value="protocat_pcaD"/>
    <property type="match status" value="1"/>
</dbReference>
<dbReference type="PRINTS" id="PR00111">
    <property type="entry name" value="ABHYDROLASE"/>
</dbReference>
<dbReference type="Proteomes" id="UP000619033">
    <property type="component" value="Unassembled WGS sequence"/>
</dbReference>
<dbReference type="InterPro" id="IPR029058">
    <property type="entry name" value="AB_hydrolase_fold"/>
</dbReference>
<dbReference type="SUPFAM" id="SSF53474">
    <property type="entry name" value="alpha/beta-Hydrolases"/>
    <property type="match status" value="1"/>
</dbReference>
<accession>A0A8J7MNI3</accession>
<dbReference type="PANTHER" id="PTHR43798:SF31">
    <property type="entry name" value="AB HYDROLASE SUPERFAMILY PROTEIN YCLE"/>
    <property type="match status" value="1"/>
</dbReference>
<dbReference type="GO" id="GO:0042952">
    <property type="term" value="P:beta-ketoadipate pathway"/>
    <property type="evidence" value="ECO:0007669"/>
    <property type="project" value="InterPro"/>
</dbReference>
<sequence length="260" mass="27910">MLVWLNDLRLNATVSGPADGPPLVLIHALGTDHTLWDGLVAALPRHRILRFDLRGHGLSDVPPAPYSMGALIRDTERLMEHFAMKEAVVLGLSIGGMIAQGLAVKRLDLVRGLILSNTAARIGIAAQWQARIDTARKSGLAALADGNMERWFGRGWQANPATPAIRTLFQSTPLEGWCGCAAAIAGTDFYETTATLRLPLMAIAGTNDGSTPPDLVRETAELVPGHQFRLIRGAGHLPMTEQPDAYAQAVTEFLFAIGHG</sequence>
<dbReference type="InterPro" id="IPR050266">
    <property type="entry name" value="AB_hydrolase_sf"/>
</dbReference>
<organism evidence="3 4">
    <name type="scientific">Fuscibacter oryzae</name>
    <dbReference type="NCBI Taxonomy" id="2803939"/>
    <lineage>
        <taxon>Bacteria</taxon>
        <taxon>Pseudomonadati</taxon>
        <taxon>Pseudomonadota</taxon>
        <taxon>Alphaproteobacteria</taxon>
        <taxon>Rhodobacterales</taxon>
        <taxon>Paracoccaceae</taxon>
        <taxon>Fuscibacter</taxon>
    </lineage>
</organism>
<protein>
    <submittedName>
        <fullName evidence="3">3-oxoadipate enol-lactonase</fullName>
        <ecNumber evidence="3">3.1.1.24</ecNumber>
    </submittedName>
</protein>
<dbReference type="Gene3D" id="3.40.50.1820">
    <property type="entry name" value="alpha/beta hydrolase"/>
    <property type="match status" value="1"/>
</dbReference>